<name>A0A6H1U1L1_9CYAN</name>
<dbReference type="Pfam" id="PF19638">
    <property type="entry name" value="DUF6141"/>
    <property type="match status" value="1"/>
</dbReference>
<keyword evidence="1" id="KW-1133">Transmembrane helix</keyword>
<keyword evidence="1" id="KW-0472">Membrane</keyword>
<dbReference type="KEGG" id="oxy:HCG48_18580"/>
<dbReference type="AlphaFoldDB" id="A0A6H1U1L1"/>
<protein>
    <recommendedName>
        <fullName evidence="4">Bacterial Pleckstrin homology domain-containing protein</fullName>
    </recommendedName>
</protein>
<keyword evidence="3" id="KW-1185">Reference proteome</keyword>
<dbReference type="InterPro" id="IPR046139">
    <property type="entry name" value="DUF6141"/>
</dbReference>
<evidence type="ECO:0008006" key="4">
    <source>
        <dbReference type="Google" id="ProtNLM"/>
    </source>
</evidence>
<gene>
    <name evidence="2" type="ORF">HCG48_18580</name>
</gene>
<evidence type="ECO:0000313" key="3">
    <source>
        <dbReference type="Proteomes" id="UP000500857"/>
    </source>
</evidence>
<feature type="transmembrane region" description="Helical" evidence="1">
    <location>
        <begin position="65"/>
        <end position="87"/>
    </location>
</feature>
<feature type="transmembrane region" description="Helical" evidence="1">
    <location>
        <begin position="34"/>
        <end position="53"/>
    </location>
</feature>
<dbReference type="Proteomes" id="UP000500857">
    <property type="component" value="Chromosome"/>
</dbReference>
<keyword evidence="1" id="KW-0812">Transmembrane</keyword>
<dbReference type="RefSeq" id="WP_168570485.1">
    <property type="nucleotide sequence ID" value="NZ_CP051167.1"/>
</dbReference>
<proteinExistence type="predicted"/>
<evidence type="ECO:0000256" key="1">
    <source>
        <dbReference type="SAM" id="Phobius"/>
    </source>
</evidence>
<sequence>MDKLRSKPMSSEVSITDDIDATLMFREVQQFRQPWIWVVLSCSSLAALYVAAIPFVLDSNSEDTLVVHIILILFGIIFGVIFPILFYTTKLITEIRSDGLYLSFYPLLFSRIKIPFENIVKAEVKTYHPLREYGGWGIRHSPTGKAYNVSGNRGVQLELANGERILIGSHSPEQLARAIAFSRGR</sequence>
<accession>A0A6H1U1L1</accession>
<reference evidence="2 3" key="1">
    <citation type="submission" date="2020-04" db="EMBL/GenBank/DDBJ databases">
        <authorList>
            <person name="Basu S."/>
            <person name="Maruthanayagam V."/>
            <person name="Chakraborty S."/>
            <person name="Pramanik A."/>
            <person name="Mukherjee J."/>
            <person name="Brink B."/>
        </authorList>
    </citation>
    <scope>NUCLEOTIDE SEQUENCE [LARGE SCALE GENOMIC DNA]</scope>
    <source>
        <strain evidence="2 3">AP17</strain>
    </source>
</reference>
<dbReference type="EMBL" id="CP051167">
    <property type="protein sequence ID" value="QIZ72336.1"/>
    <property type="molecule type" value="Genomic_DNA"/>
</dbReference>
<evidence type="ECO:0000313" key="2">
    <source>
        <dbReference type="EMBL" id="QIZ72336.1"/>
    </source>
</evidence>
<organism evidence="2 3">
    <name type="scientific">Oxynema aestuarii AP17</name>
    <dbReference type="NCBI Taxonomy" id="2064643"/>
    <lineage>
        <taxon>Bacteria</taxon>
        <taxon>Bacillati</taxon>
        <taxon>Cyanobacteriota</taxon>
        <taxon>Cyanophyceae</taxon>
        <taxon>Oscillatoriophycideae</taxon>
        <taxon>Oscillatoriales</taxon>
        <taxon>Oscillatoriaceae</taxon>
        <taxon>Oxynema</taxon>
        <taxon>Oxynema aestuarii</taxon>
    </lineage>
</organism>